<evidence type="ECO:0000313" key="2">
    <source>
        <dbReference type="EMBL" id="WYY26601.1"/>
    </source>
</evidence>
<dbReference type="Pfam" id="PF12113">
    <property type="entry name" value="SVM_signal"/>
    <property type="match status" value="1"/>
</dbReference>
<evidence type="ECO:0000259" key="1">
    <source>
        <dbReference type="Pfam" id="PF12113"/>
    </source>
</evidence>
<dbReference type="EMBL" id="CP146843">
    <property type="protein sequence ID" value="WYY26601.1"/>
    <property type="molecule type" value="Genomic_DNA"/>
</dbReference>
<evidence type="ECO:0000313" key="3">
    <source>
        <dbReference type="Proteomes" id="UP001484199"/>
    </source>
</evidence>
<accession>A0ABZ2U8F9</accession>
<proteinExistence type="predicted"/>
<reference evidence="2" key="1">
    <citation type="submission" date="2024-03" db="EMBL/GenBank/DDBJ databases">
        <title>The Complete Genome of 'Candidatus Phytoplasma fraxini' AshY1 from the Ash Yellows Group.</title>
        <authorList>
            <person name="Boehm J.W."/>
            <person name="Huettel B."/>
            <person name="Schneider B."/>
            <person name="Kube M."/>
        </authorList>
    </citation>
    <scope>NUCLEOTIDE SEQUENCE [LARGE SCALE GENOMIC DNA]</scope>
    <source>
        <strain evidence="2">AshY1</strain>
    </source>
</reference>
<dbReference type="RefSeq" id="WP_341266502.1">
    <property type="nucleotide sequence ID" value="NZ_CP146843.1"/>
</dbReference>
<protein>
    <submittedName>
        <fullName evidence="2">SVM family protein</fullName>
    </submittedName>
</protein>
<name>A0ABZ2U8F9_ASHYP</name>
<feature type="domain" description="Sequence-variable mosaic (SVM) signal sequence" evidence="1">
    <location>
        <begin position="1"/>
        <end position="33"/>
    </location>
</feature>
<gene>
    <name evidence="2" type="ORF">AshY1_04960</name>
</gene>
<organism evidence="2 3">
    <name type="scientific">Ash yellows phytoplasma</name>
    <dbReference type="NCBI Taxonomy" id="35780"/>
    <lineage>
        <taxon>Bacteria</taxon>
        <taxon>Bacillati</taxon>
        <taxon>Mycoplasmatota</taxon>
        <taxon>Mollicutes</taxon>
        <taxon>Acholeplasmatales</taxon>
        <taxon>Acholeplasmataceae</taxon>
        <taxon>Candidatus Phytoplasma</taxon>
        <taxon>16SrVII (Ash yellows group)</taxon>
    </lineage>
</organism>
<sequence>MIKLKNQCKTIYLCLITFIGLLFIFNNNRVMAMNDNEAGTSNASSIEEIITNLKN</sequence>
<keyword evidence="3" id="KW-1185">Reference proteome</keyword>
<dbReference type="InterPro" id="IPR021970">
    <property type="entry name" value="SVM_signal"/>
</dbReference>
<dbReference type="Proteomes" id="UP001484199">
    <property type="component" value="Chromosome"/>
</dbReference>